<evidence type="ECO:0000313" key="2">
    <source>
        <dbReference type="EMBL" id="KKL52198.1"/>
    </source>
</evidence>
<keyword evidence="1" id="KW-0472">Membrane</keyword>
<proteinExistence type="predicted"/>
<comment type="caution">
    <text evidence="2">The sequence shown here is derived from an EMBL/GenBank/DDBJ whole genome shotgun (WGS) entry which is preliminary data.</text>
</comment>
<organism evidence="2">
    <name type="scientific">marine sediment metagenome</name>
    <dbReference type="NCBI Taxonomy" id="412755"/>
    <lineage>
        <taxon>unclassified sequences</taxon>
        <taxon>metagenomes</taxon>
        <taxon>ecological metagenomes</taxon>
    </lineage>
</organism>
<accession>A0A0F9CRY5</accession>
<keyword evidence="1" id="KW-1133">Transmembrane helix</keyword>
<protein>
    <submittedName>
        <fullName evidence="2">Uncharacterized protein</fullName>
    </submittedName>
</protein>
<feature type="transmembrane region" description="Helical" evidence="1">
    <location>
        <begin position="12"/>
        <end position="31"/>
    </location>
</feature>
<evidence type="ECO:0000256" key="1">
    <source>
        <dbReference type="SAM" id="Phobius"/>
    </source>
</evidence>
<reference evidence="2" key="1">
    <citation type="journal article" date="2015" name="Nature">
        <title>Complex archaea that bridge the gap between prokaryotes and eukaryotes.</title>
        <authorList>
            <person name="Spang A."/>
            <person name="Saw J.H."/>
            <person name="Jorgensen S.L."/>
            <person name="Zaremba-Niedzwiedzka K."/>
            <person name="Martijn J."/>
            <person name="Lind A.E."/>
            <person name="van Eijk R."/>
            <person name="Schleper C."/>
            <person name="Guy L."/>
            <person name="Ettema T.J."/>
        </authorList>
    </citation>
    <scope>NUCLEOTIDE SEQUENCE</scope>
</reference>
<name>A0A0F9CRY5_9ZZZZ</name>
<keyword evidence="1" id="KW-0812">Transmembrane</keyword>
<dbReference type="EMBL" id="LAZR01031980">
    <property type="protein sequence ID" value="KKL52198.1"/>
    <property type="molecule type" value="Genomic_DNA"/>
</dbReference>
<gene>
    <name evidence="2" type="ORF">LCGC14_2287940</name>
</gene>
<sequence length="41" mass="4696">MLMDRQVVVEYIYLVALAVVEVPVLEAVYILKLLPSQTRGY</sequence>
<dbReference type="AlphaFoldDB" id="A0A0F9CRY5"/>